<reference evidence="1 2" key="1">
    <citation type="submission" date="2022-05" db="EMBL/GenBank/DDBJ databases">
        <authorList>
            <consortium name="Genoscope - CEA"/>
            <person name="William W."/>
        </authorList>
    </citation>
    <scope>NUCLEOTIDE SEQUENCE [LARGE SCALE GENOMIC DNA]</scope>
</reference>
<evidence type="ECO:0000313" key="2">
    <source>
        <dbReference type="Proteomes" id="UP001159427"/>
    </source>
</evidence>
<dbReference type="EMBL" id="CALNXI010000094">
    <property type="protein sequence ID" value="CAH3018724.1"/>
    <property type="molecule type" value="Genomic_DNA"/>
</dbReference>
<gene>
    <name evidence="1" type="ORF">PEVE_00044392</name>
</gene>
<name>A0ABN8LNC7_9CNID</name>
<evidence type="ECO:0000313" key="1">
    <source>
        <dbReference type="EMBL" id="CAH3018724.1"/>
    </source>
</evidence>
<sequence length="111" mass="13105">MPTVRENENLEEELNELEWKEYNVSSNKLYSVENAIRAILECVIAENKGIMDRRCIKQFKQWLPKEHNNKVELVQCAVKSFQQCTTLPKDHKFSECMLAFNICVERIERGL</sequence>
<organism evidence="1 2">
    <name type="scientific">Porites evermanni</name>
    <dbReference type="NCBI Taxonomy" id="104178"/>
    <lineage>
        <taxon>Eukaryota</taxon>
        <taxon>Metazoa</taxon>
        <taxon>Cnidaria</taxon>
        <taxon>Anthozoa</taxon>
        <taxon>Hexacorallia</taxon>
        <taxon>Scleractinia</taxon>
        <taxon>Fungiina</taxon>
        <taxon>Poritidae</taxon>
        <taxon>Porites</taxon>
    </lineage>
</organism>
<keyword evidence="2" id="KW-1185">Reference proteome</keyword>
<proteinExistence type="predicted"/>
<accession>A0ABN8LNC7</accession>
<dbReference type="Proteomes" id="UP001159427">
    <property type="component" value="Unassembled WGS sequence"/>
</dbReference>
<comment type="caution">
    <text evidence="1">The sequence shown here is derived from an EMBL/GenBank/DDBJ whole genome shotgun (WGS) entry which is preliminary data.</text>
</comment>
<protein>
    <submittedName>
        <fullName evidence="1">Uncharacterized protein</fullName>
    </submittedName>
</protein>